<feature type="domain" description="PHD-type" evidence="6">
    <location>
        <begin position="1"/>
        <end position="50"/>
    </location>
</feature>
<dbReference type="AlphaFoldDB" id="A0A7L4GPC1"/>
<dbReference type="InterPro" id="IPR011011">
    <property type="entry name" value="Znf_FYVE_PHD"/>
</dbReference>
<feature type="non-terminal residue" evidence="7">
    <location>
        <position position="1"/>
    </location>
</feature>
<dbReference type="PANTHER" id="PTHR12420">
    <property type="entry name" value="PHD FINGER PROTEIN"/>
    <property type="match status" value="1"/>
</dbReference>
<evidence type="ECO:0000313" key="8">
    <source>
        <dbReference type="Proteomes" id="UP000584326"/>
    </source>
</evidence>
<protein>
    <submittedName>
        <fullName evidence="7">G2E3 ligase</fullName>
    </submittedName>
</protein>
<keyword evidence="3" id="KW-0862">Zinc</keyword>
<dbReference type="Gene3D" id="3.30.40.10">
    <property type="entry name" value="Zinc/RING finger domain, C3HC4 (zinc finger)"/>
    <property type="match status" value="2"/>
</dbReference>
<dbReference type="SMART" id="SM00184">
    <property type="entry name" value="RING"/>
    <property type="match status" value="2"/>
</dbReference>
<dbReference type="InterPro" id="IPR034732">
    <property type="entry name" value="EPHD"/>
</dbReference>
<comment type="caution">
    <text evidence="7">The sequence shown here is derived from an EMBL/GenBank/DDBJ whole genome shotgun (WGS) entry which is preliminary data.</text>
</comment>
<evidence type="ECO:0000313" key="7">
    <source>
        <dbReference type="EMBL" id="NXX14173.1"/>
    </source>
</evidence>
<accession>A0A7L4GPC1</accession>
<dbReference type="PANTHER" id="PTHR12420:SF47">
    <property type="entry name" value="PHD FINGER PROTEIN 7"/>
    <property type="match status" value="1"/>
</dbReference>
<reference evidence="7 8" key="1">
    <citation type="submission" date="2020-02" db="EMBL/GenBank/DDBJ databases">
        <title>Bird 10,000 Genomes (B10K) Project - Family phase.</title>
        <authorList>
            <person name="Zhang G."/>
        </authorList>
    </citation>
    <scope>NUCLEOTIDE SEQUENCE [LARGE SCALE GENOMIC DNA]</scope>
    <source>
        <strain evidence="7">B10K-DU-001-40</strain>
        <tissue evidence="7">Muscle</tissue>
    </source>
</reference>
<organism evidence="7 8">
    <name type="scientific">Podargus strigoides</name>
    <name type="common">Tawny frogmouth</name>
    <name type="synonym">Caprimulgus strigoides</name>
    <dbReference type="NCBI Taxonomy" id="8905"/>
    <lineage>
        <taxon>Eukaryota</taxon>
        <taxon>Metazoa</taxon>
        <taxon>Chordata</taxon>
        <taxon>Craniata</taxon>
        <taxon>Vertebrata</taxon>
        <taxon>Euteleostomi</taxon>
        <taxon>Archelosauria</taxon>
        <taxon>Archosauria</taxon>
        <taxon>Dinosauria</taxon>
        <taxon>Saurischia</taxon>
        <taxon>Theropoda</taxon>
        <taxon>Coelurosauria</taxon>
        <taxon>Aves</taxon>
        <taxon>Neognathae</taxon>
        <taxon>Neoaves</taxon>
        <taxon>Strisores</taxon>
        <taxon>Caprimulgiformes</taxon>
        <taxon>Podargidae</taxon>
        <taxon>Podargus</taxon>
    </lineage>
</organism>
<evidence type="ECO:0000256" key="3">
    <source>
        <dbReference type="ARBA" id="ARBA00022833"/>
    </source>
</evidence>
<sequence>QHCFVCGESGASITCQETGCDRSFHLPCAVVGGCVTQFLPEYRSFCWEHHPEQGVEAVPQATPTCLICLDPVEDRKPYHTTMVCPACKHAWFHRRCIQEHALHAGITCFQCPLCRDKGLFRAQMAIVGIHIPIR</sequence>
<dbReference type="PROSITE" id="PS01359">
    <property type="entry name" value="ZF_PHD_1"/>
    <property type="match status" value="1"/>
</dbReference>
<dbReference type="SUPFAM" id="SSF57903">
    <property type="entry name" value="FYVE/PHD zinc finger"/>
    <property type="match status" value="1"/>
</dbReference>
<keyword evidence="7" id="KW-0436">Ligase</keyword>
<dbReference type="InterPro" id="IPR001841">
    <property type="entry name" value="Znf_RING"/>
</dbReference>
<dbReference type="Proteomes" id="UP000584326">
    <property type="component" value="Unassembled WGS sequence"/>
</dbReference>
<feature type="domain" description="RING-type" evidence="5">
    <location>
        <begin position="65"/>
        <end position="115"/>
    </location>
</feature>
<dbReference type="InterPro" id="IPR013083">
    <property type="entry name" value="Znf_RING/FYVE/PHD"/>
</dbReference>
<dbReference type="InterPro" id="IPR051188">
    <property type="entry name" value="PHD-type_Zinc_Finger"/>
</dbReference>
<evidence type="ECO:0000259" key="6">
    <source>
        <dbReference type="PROSITE" id="PS51805"/>
    </source>
</evidence>
<evidence type="ECO:0000256" key="1">
    <source>
        <dbReference type="ARBA" id="ARBA00022723"/>
    </source>
</evidence>
<keyword evidence="8" id="KW-1185">Reference proteome</keyword>
<name>A0A7L4GPC1_PODST</name>
<proteinExistence type="predicted"/>
<dbReference type="GO" id="GO:0005634">
    <property type="term" value="C:nucleus"/>
    <property type="evidence" value="ECO:0007669"/>
    <property type="project" value="TreeGrafter"/>
</dbReference>
<dbReference type="Pfam" id="PF13771">
    <property type="entry name" value="zf-HC5HC2H"/>
    <property type="match status" value="1"/>
</dbReference>
<dbReference type="GO" id="GO:0016874">
    <property type="term" value="F:ligase activity"/>
    <property type="evidence" value="ECO:0007669"/>
    <property type="project" value="UniProtKB-KW"/>
</dbReference>
<keyword evidence="2 4" id="KW-0863">Zinc-finger</keyword>
<dbReference type="EMBL" id="VZTK01009750">
    <property type="protein sequence ID" value="NXX14173.1"/>
    <property type="molecule type" value="Genomic_DNA"/>
</dbReference>
<evidence type="ECO:0000259" key="5">
    <source>
        <dbReference type="PROSITE" id="PS50089"/>
    </source>
</evidence>
<dbReference type="PROSITE" id="PS50089">
    <property type="entry name" value="ZF_RING_2"/>
    <property type="match status" value="1"/>
</dbReference>
<dbReference type="InterPro" id="IPR001965">
    <property type="entry name" value="Znf_PHD"/>
</dbReference>
<evidence type="ECO:0000256" key="2">
    <source>
        <dbReference type="ARBA" id="ARBA00022771"/>
    </source>
</evidence>
<feature type="non-terminal residue" evidence="7">
    <location>
        <position position="134"/>
    </location>
</feature>
<dbReference type="SMART" id="SM00249">
    <property type="entry name" value="PHD"/>
    <property type="match status" value="2"/>
</dbReference>
<keyword evidence="1" id="KW-0479">Metal-binding</keyword>
<evidence type="ECO:0000256" key="4">
    <source>
        <dbReference type="PROSITE-ProRule" id="PRU00175"/>
    </source>
</evidence>
<dbReference type="PROSITE" id="PS51805">
    <property type="entry name" value="EPHD"/>
    <property type="match status" value="1"/>
</dbReference>
<dbReference type="InterPro" id="IPR019786">
    <property type="entry name" value="Zinc_finger_PHD-type_CS"/>
</dbReference>
<dbReference type="GO" id="GO:0008270">
    <property type="term" value="F:zinc ion binding"/>
    <property type="evidence" value="ECO:0007669"/>
    <property type="project" value="UniProtKB-KW"/>
</dbReference>
<gene>
    <name evidence="7" type="primary">G2e3_2</name>
    <name evidence="7" type="ORF">PODSTR_R04716</name>
</gene>
<dbReference type="OrthoDB" id="512616at2759"/>
<dbReference type="Pfam" id="PF13639">
    <property type="entry name" value="zf-RING_2"/>
    <property type="match status" value="1"/>
</dbReference>